<gene>
    <name evidence="1" type="ORF">SSUD12_0933</name>
</gene>
<sequence>MNKRWEWESRHGCLSQLFLFLFNELNIFVDLKNIFCYTCVMKTSTLGKLLELPNFHHFYTVPIRENTESSGNYIIVFEQDKQPVFVDLKNETGHTLEVRFASHFDSAGLLVGLGAIPINYWPTCQILGVKKNNNRRGLSLSSLIDGYGHLPIFKEMAERYRARGQSTIYDPYRYSYTIDEKKVIKDNQLTLIPKKEYEKIKDFHPFLQTKHGNVYAVPCFYQDRKRNQITKIYIMGWYFYEKQLKISWKPSHSRKSRWRSSLVSVDKLSDRFFFQGELYKKGTYPVFLEDLTIKNKAYQHRLDREFAAFLSIIEEQKRRAQLRVK</sequence>
<evidence type="ECO:0000313" key="2">
    <source>
        <dbReference type="Proteomes" id="UP000008845"/>
    </source>
</evidence>
<dbReference type="Proteomes" id="UP000008845">
    <property type="component" value="Chromosome"/>
</dbReference>
<reference evidence="1 2" key="1">
    <citation type="journal article" date="2011" name="BMC Genomics">
        <title>Comparative Genomic Analysis of Streptococcus suis reveals significant genomic diversity among different serotypes.</title>
        <authorList>
            <person name="Zhang A."/>
            <person name="Yang M."/>
            <person name="Hu P."/>
            <person name="Wu J."/>
            <person name="Chen B."/>
            <person name="Hua Y."/>
            <person name="Yu J."/>
            <person name="Chen H."/>
            <person name="Xiao J."/>
            <person name="Jin M."/>
        </authorList>
    </citation>
    <scope>NUCLEOTIDE SEQUENCE [LARGE SCALE GENOMIC DNA]</scope>
    <source>
        <strain evidence="1">D12</strain>
    </source>
</reference>
<name>G7SE11_STRSU</name>
<dbReference type="EMBL" id="CP002644">
    <property type="protein sequence ID" value="AER19246.1"/>
    <property type="molecule type" value="Genomic_DNA"/>
</dbReference>
<evidence type="ECO:0000313" key="1">
    <source>
        <dbReference type="EMBL" id="AER19246.1"/>
    </source>
</evidence>
<proteinExistence type="predicted"/>
<organism evidence="1 2">
    <name type="scientific">Streptococcus suis D12</name>
    <dbReference type="NCBI Taxonomy" id="1004952"/>
    <lineage>
        <taxon>Bacteria</taxon>
        <taxon>Bacillati</taxon>
        <taxon>Bacillota</taxon>
        <taxon>Bacilli</taxon>
        <taxon>Lactobacillales</taxon>
        <taxon>Streptococcaceae</taxon>
        <taxon>Streptococcus</taxon>
    </lineage>
</organism>
<dbReference type="PATRIC" id="fig|1004952.3.peg.914"/>
<protein>
    <submittedName>
        <fullName evidence="1">Uncharacterized protein</fullName>
    </submittedName>
</protein>
<dbReference type="AlphaFoldDB" id="G7SE11"/>
<dbReference type="HOGENOM" id="CLU_976339_0_0_9"/>
<dbReference type="KEGG" id="ssk:SSUD12_0933"/>
<accession>G7SE11</accession>